<keyword evidence="7" id="KW-1185">Reference proteome</keyword>
<feature type="region of interest" description="Disordered" evidence="4">
    <location>
        <begin position="180"/>
        <end position="200"/>
    </location>
</feature>
<feature type="region of interest" description="Disordered" evidence="4">
    <location>
        <begin position="257"/>
        <end position="388"/>
    </location>
</feature>
<dbReference type="GO" id="GO:0006281">
    <property type="term" value="P:DNA repair"/>
    <property type="evidence" value="ECO:0007669"/>
    <property type="project" value="InterPro"/>
</dbReference>
<comment type="caution">
    <text evidence="6">The sequence shown here is derived from an EMBL/GenBank/DDBJ whole genome shotgun (WGS) entry which is preliminary data.</text>
</comment>
<accession>A0A423VI35</accession>
<evidence type="ECO:0000256" key="2">
    <source>
        <dbReference type="ARBA" id="ARBA00022763"/>
    </source>
</evidence>
<feature type="compositionally biased region" description="Polar residues" evidence="4">
    <location>
        <begin position="536"/>
        <end position="548"/>
    </location>
</feature>
<organism evidence="6 7">
    <name type="scientific">Cytospora chrysosperma</name>
    <name type="common">Cytospora canker fungus</name>
    <name type="synonym">Sphaeria chrysosperma</name>
    <dbReference type="NCBI Taxonomy" id="252740"/>
    <lineage>
        <taxon>Eukaryota</taxon>
        <taxon>Fungi</taxon>
        <taxon>Dikarya</taxon>
        <taxon>Ascomycota</taxon>
        <taxon>Pezizomycotina</taxon>
        <taxon>Sordariomycetes</taxon>
        <taxon>Sordariomycetidae</taxon>
        <taxon>Diaporthales</taxon>
        <taxon>Cytosporaceae</taxon>
        <taxon>Cytospora</taxon>
    </lineage>
</organism>
<feature type="compositionally biased region" description="Basic and acidic residues" evidence="4">
    <location>
        <begin position="552"/>
        <end position="596"/>
    </location>
</feature>
<feature type="region of interest" description="Disordered" evidence="4">
    <location>
        <begin position="423"/>
        <end position="443"/>
    </location>
</feature>
<keyword evidence="3" id="KW-0539">Nucleus</keyword>
<dbReference type="OrthoDB" id="5801062at2759"/>
<dbReference type="STRING" id="252740.A0A423VI35"/>
<evidence type="ECO:0000313" key="6">
    <source>
        <dbReference type="EMBL" id="ROV90580.1"/>
    </source>
</evidence>
<evidence type="ECO:0000256" key="4">
    <source>
        <dbReference type="SAM" id="MobiDB-lite"/>
    </source>
</evidence>
<evidence type="ECO:0000313" key="7">
    <source>
        <dbReference type="Proteomes" id="UP000284375"/>
    </source>
</evidence>
<feature type="compositionally biased region" description="Polar residues" evidence="4">
    <location>
        <begin position="429"/>
        <end position="441"/>
    </location>
</feature>
<evidence type="ECO:0000259" key="5">
    <source>
        <dbReference type="Pfam" id="PF08573"/>
    </source>
</evidence>
<feature type="region of interest" description="Disordered" evidence="4">
    <location>
        <begin position="209"/>
        <end position="228"/>
    </location>
</feature>
<feature type="domain" description="DNA endonuclease activator Ctp1 C-terminal" evidence="5">
    <location>
        <begin position="608"/>
        <end position="722"/>
    </location>
</feature>
<evidence type="ECO:0000256" key="1">
    <source>
        <dbReference type="ARBA" id="ARBA00004123"/>
    </source>
</evidence>
<gene>
    <name evidence="6" type="ORF">VSDG_07450</name>
</gene>
<feature type="region of interest" description="Disordered" evidence="4">
    <location>
        <begin position="534"/>
        <end position="596"/>
    </location>
</feature>
<evidence type="ECO:0000256" key="3">
    <source>
        <dbReference type="ARBA" id="ARBA00023242"/>
    </source>
</evidence>
<dbReference type="InterPro" id="IPR013882">
    <property type="entry name" value="Ctp1_C"/>
</dbReference>
<dbReference type="Pfam" id="PF08573">
    <property type="entry name" value="SAE2"/>
    <property type="match status" value="1"/>
</dbReference>
<keyword evidence="2" id="KW-0227">DNA damage</keyword>
<sequence length="760" mass="85294">MSTWLESGRSAIQEALAAAFDRIEENARTELQERDRKDKGLLGELQQLKTRAAEVDRLQHENESLKQEIQQLRNTQKDGGSKSAKGRQILGELSPNKPRNPGLANPEAQDVDTILDLQKRYNKLATKYKALGQSRDDCRSKLRQRIEEIDRWAECVDSRDKLIGNLRKKLALAQGRLVASGCSETRPNETGNGESIDDEPLDIAAPVPKRLSSHSSLQQPLGADSHTTASSTALIRACSEPGLRAVAPSHLAEDILKESTDEDGRVDDDIELPRLPEPRNDEPMGAIKVELSSDGPVFVSERSVRKRKHDREEDPNDKRLQRIKSEHSSSGPECIGEAHDFAPTESLDFEEETHIPTPRKRRDVSHDRLQDQDTDAGSTTELRLPDNMRRRTTMAPAAAGVPLASAQGPGLSPSTYNYSTILKAPGRQSRPSTPRDQQPYKSRNAFRLDMGVRDLAEDGDADSDTVQRPVVRSLLGALLDSPSVRTPTPIIRPGFSGANFPRPILADDYENAMKVPAPRELPHGKKYRAKEALAANTAQQSTVNSLSPKTGAARERPPKKPSILRDDMPRGRSTDMEKTPIRNKPMDKLRPEDFKPNPRYNDGLTYVYDEVNRGMTLAERAALPGCTDPKCCGKTFRAFAEAERLAVGPSVVTRSEDIRLLEEYLGDDAYKLGTMTREEKEETWLQAKTWELANKFGRHRQRYTRMPSPPGFWTVELPNTQERAEERRQADEIRKALVYERYREAMRPGGMWLFRDEDGR</sequence>
<feature type="compositionally biased region" description="Polar residues" evidence="4">
    <location>
        <begin position="182"/>
        <end position="193"/>
    </location>
</feature>
<name>A0A423VI35_CYTCH</name>
<dbReference type="Proteomes" id="UP000284375">
    <property type="component" value="Unassembled WGS sequence"/>
</dbReference>
<feature type="compositionally biased region" description="Basic and acidic residues" evidence="4">
    <location>
        <begin position="310"/>
        <end position="327"/>
    </location>
</feature>
<feature type="region of interest" description="Disordered" evidence="4">
    <location>
        <begin position="72"/>
        <end position="109"/>
    </location>
</feature>
<feature type="compositionally biased region" description="Basic and acidic residues" evidence="4">
    <location>
        <begin position="271"/>
        <end position="282"/>
    </location>
</feature>
<protein>
    <recommendedName>
        <fullName evidence="5">DNA endonuclease activator Ctp1 C-terminal domain-containing protein</fullName>
    </recommendedName>
</protein>
<proteinExistence type="predicted"/>
<dbReference type="GO" id="GO:0005634">
    <property type="term" value="C:nucleus"/>
    <property type="evidence" value="ECO:0007669"/>
    <property type="project" value="UniProtKB-SubCell"/>
</dbReference>
<comment type="subcellular location">
    <subcellularLocation>
        <location evidence="1">Nucleus</location>
    </subcellularLocation>
</comment>
<reference evidence="6 7" key="1">
    <citation type="submission" date="2015-09" db="EMBL/GenBank/DDBJ databases">
        <title>Host preference determinants of Valsa canker pathogens revealed by comparative genomics.</title>
        <authorList>
            <person name="Yin Z."/>
            <person name="Huang L."/>
        </authorList>
    </citation>
    <scope>NUCLEOTIDE SEQUENCE [LARGE SCALE GENOMIC DNA]</scope>
    <source>
        <strain evidence="6 7">YSFL</strain>
    </source>
</reference>
<feature type="compositionally biased region" description="Polar residues" evidence="4">
    <location>
        <begin position="213"/>
        <end position="228"/>
    </location>
</feature>
<dbReference type="EMBL" id="LJZO01000049">
    <property type="protein sequence ID" value="ROV90580.1"/>
    <property type="molecule type" value="Genomic_DNA"/>
</dbReference>
<dbReference type="AlphaFoldDB" id="A0A423VI35"/>